<protein>
    <submittedName>
        <fullName evidence="2">DUF4325 domain-containing protein</fullName>
    </submittedName>
</protein>
<accession>A0A5C8CIQ2</accession>
<evidence type="ECO:0000313" key="3">
    <source>
        <dbReference type="Proteomes" id="UP000325116"/>
    </source>
</evidence>
<dbReference type="EMBL" id="SAXT01000003">
    <property type="protein sequence ID" value="TXJ12786.1"/>
    <property type="molecule type" value="Genomic_DNA"/>
</dbReference>
<feature type="domain" description="DUF4325" evidence="1">
    <location>
        <begin position="24"/>
        <end position="92"/>
    </location>
</feature>
<comment type="caution">
    <text evidence="2">The sequence shown here is derived from an EMBL/GenBank/DDBJ whole genome shotgun (WGS) entry which is preliminary data.</text>
</comment>
<dbReference type="Proteomes" id="UP000325116">
    <property type="component" value="Unassembled WGS sequence"/>
</dbReference>
<gene>
    <name evidence="2" type="ORF">EPJ80_04075</name>
</gene>
<dbReference type="AlphaFoldDB" id="A0A5C8CIQ2"/>
<sequence length="109" mass="12509">MRINIAEDYTDTPGGRYISQGPFSGEDFRNKILIPALKNAISNNKEKLEIDFDGVYGYGVSFLEESFGGLIREGFKYNDIKKYIIFISNEDDTIIPKIEKYLKEANDRL</sequence>
<evidence type="ECO:0000259" key="1">
    <source>
        <dbReference type="Pfam" id="PF14213"/>
    </source>
</evidence>
<evidence type="ECO:0000313" key="2">
    <source>
        <dbReference type="EMBL" id="TXJ12786.1"/>
    </source>
</evidence>
<dbReference type="RefSeq" id="WP_147758008.1">
    <property type="nucleotide sequence ID" value="NZ_SAXT01000003.1"/>
</dbReference>
<name>A0A5C8CIQ2_9SPIR</name>
<organism evidence="2 3">
    <name type="scientific">Brachyspira aalborgi</name>
    <dbReference type="NCBI Taxonomy" id="29522"/>
    <lineage>
        <taxon>Bacteria</taxon>
        <taxon>Pseudomonadati</taxon>
        <taxon>Spirochaetota</taxon>
        <taxon>Spirochaetia</taxon>
        <taxon>Brachyspirales</taxon>
        <taxon>Brachyspiraceae</taxon>
        <taxon>Brachyspira</taxon>
    </lineage>
</organism>
<reference evidence="2 3" key="1">
    <citation type="journal article" date="1992" name="Lakartidningen">
        <title>[Penicillin V and not amoxicillin is the first choice preparation in acute otitis].</title>
        <authorList>
            <person name="Kamme C."/>
            <person name="Lundgren K."/>
            <person name="Prellner K."/>
        </authorList>
    </citation>
    <scope>NUCLEOTIDE SEQUENCE [LARGE SCALE GENOMIC DNA]</scope>
    <source>
        <strain evidence="2 3">W1</strain>
    </source>
</reference>
<dbReference type="InterPro" id="IPR025474">
    <property type="entry name" value="DUF4325"/>
</dbReference>
<dbReference type="Pfam" id="PF14213">
    <property type="entry name" value="DUF4325"/>
    <property type="match status" value="1"/>
</dbReference>
<proteinExistence type="predicted"/>